<feature type="transmembrane region" description="Helical" evidence="1">
    <location>
        <begin position="365"/>
        <end position="386"/>
    </location>
</feature>
<accession>A0ABP3GPN9</accession>
<comment type="caution">
    <text evidence="2">The sequence shown here is derived from an EMBL/GenBank/DDBJ whole genome shotgun (WGS) entry which is preliminary data.</text>
</comment>
<dbReference type="PANTHER" id="PTHR23542">
    <property type="match status" value="1"/>
</dbReference>
<dbReference type="InterPro" id="IPR036259">
    <property type="entry name" value="MFS_trans_sf"/>
</dbReference>
<keyword evidence="3" id="KW-1185">Reference proteome</keyword>
<evidence type="ECO:0000313" key="3">
    <source>
        <dbReference type="Proteomes" id="UP001500063"/>
    </source>
</evidence>
<dbReference type="Proteomes" id="UP001500063">
    <property type="component" value="Unassembled WGS sequence"/>
</dbReference>
<reference evidence="3" key="1">
    <citation type="journal article" date="2019" name="Int. J. Syst. Evol. Microbiol.">
        <title>The Global Catalogue of Microorganisms (GCM) 10K type strain sequencing project: providing services to taxonomists for standard genome sequencing and annotation.</title>
        <authorList>
            <consortium name="The Broad Institute Genomics Platform"/>
            <consortium name="The Broad Institute Genome Sequencing Center for Infectious Disease"/>
            <person name="Wu L."/>
            <person name="Ma J."/>
        </authorList>
    </citation>
    <scope>NUCLEOTIDE SEQUENCE [LARGE SCALE GENOMIC DNA]</scope>
    <source>
        <strain evidence="3">JCM 4565</strain>
    </source>
</reference>
<evidence type="ECO:0000256" key="1">
    <source>
        <dbReference type="SAM" id="Phobius"/>
    </source>
</evidence>
<feature type="transmembrane region" description="Helical" evidence="1">
    <location>
        <begin position="158"/>
        <end position="182"/>
    </location>
</feature>
<keyword evidence="1" id="KW-1133">Transmembrane helix</keyword>
<feature type="transmembrane region" description="Helical" evidence="1">
    <location>
        <begin position="246"/>
        <end position="265"/>
    </location>
</feature>
<feature type="transmembrane region" description="Helical" evidence="1">
    <location>
        <begin position="302"/>
        <end position="324"/>
    </location>
</feature>
<feature type="transmembrane region" description="Helical" evidence="1">
    <location>
        <begin position="277"/>
        <end position="296"/>
    </location>
</feature>
<dbReference type="InterPro" id="IPR011701">
    <property type="entry name" value="MFS"/>
</dbReference>
<feature type="transmembrane region" description="Helical" evidence="1">
    <location>
        <begin position="80"/>
        <end position="101"/>
    </location>
</feature>
<name>A0ABP3GPN9_9ACTN</name>
<gene>
    <name evidence="2" type="ORF">GCM10010319_26960</name>
</gene>
<sequence length="413" mass="42076">MLGSYRDLFATPGAKPLAAAGLLARAPRAMVGLGIVGMLSQRTGDYALAGAVCAVFSVSIAVLGPMVARCIDRHGQRRAAHPALAVALLGLTGLVVCSGTGSTPWADFPCVIAAGAIPNIGGMLRARWTAMYRNGPRLHTAFSVESVADEMTFMIGPILALTLATAVLPEAGVLCAMAFALVGTVAVTSQRRTEPAPAERDTAHGPSVLGNPGLRTLTLTFAALGCVFGGFDLTCVAFAAEQGHKSEASVALACLAATSCLAGLVTGAVRLNSRLPVRMLAGMGALALCTVPLLFVRSLPELAVVLMVVGVFVSPSMITANSLVERLVPAARLNEGLTWLLSGLSVGMSLGTLLAGWAVDRLGAHTAFVVPVGCAGCAVVIVLSGLRRLGAVRQEEPHRVGEPALSGGAAAGR</sequence>
<feature type="transmembrane region" description="Helical" evidence="1">
    <location>
        <begin position="336"/>
        <end position="359"/>
    </location>
</feature>
<keyword evidence="1" id="KW-0472">Membrane</keyword>
<feature type="transmembrane region" description="Helical" evidence="1">
    <location>
        <begin position="46"/>
        <end position="68"/>
    </location>
</feature>
<dbReference type="Pfam" id="PF07690">
    <property type="entry name" value="MFS_1"/>
    <property type="match status" value="1"/>
</dbReference>
<protein>
    <submittedName>
        <fullName evidence="2">MFS transporter</fullName>
    </submittedName>
</protein>
<dbReference type="EMBL" id="BAAABW010000015">
    <property type="protein sequence ID" value="GAA0348878.1"/>
    <property type="molecule type" value="Genomic_DNA"/>
</dbReference>
<organism evidence="2 3">
    <name type="scientific">Streptomyces blastmyceticus</name>
    <dbReference type="NCBI Taxonomy" id="68180"/>
    <lineage>
        <taxon>Bacteria</taxon>
        <taxon>Bacillati</taxon>
        <taxon>Actinomycetota</taxon>
        <taxon>Actinomycetes</taxon>
        <taxon>Kitasatosporales</taxon>
        <taxon>Streptomycetaceae</taxon>
        <taxon>Streptomyces</taxon>
    </lineage>
</organism>
<dbReference type="RefSeq" id="WP_344118032.1">
    <property type="nucleotide sequence ID" value="NZ_BAAABW010000015.1"/>
</dbReference>
<feature type="transmembrane region" description="Helical" evidence="1">
    <location>
        <begin position="217"/>
        <end position="240"/>
    </location>
</feature>
<evidence type="ECO:0000313" key="2">
    <source>
        <dbReference type="EMBL" id="GAA0348878.1"/>
    </source>
</evidence>
<dbReference type="Gene3D" id="1.20.1250.20">
    <property type="entry name" value="MFS general substrate transporter like domains"/>
    <property type="match status" value="2"/>
</dbReference>
<keyword evidence="1" id="KW-0812">Transmembrane</keyword>
<proteinExistence type="predicted"/>
<dbReference type="PANTHER" id="PTHR23542:SF1">
    <property type="entry name" value="MAJOR FACILITATOR SUPERFAMILY (MFS) PROFILE DOMAIN-CONTAINING PROTEIN"/>
    <property type="match status" value="1"/>
</dbReference>
<dbReference type="SUPFAM" id="SSF103473">
    <property type="entry name" value="MFS general substrate transporter"/>
    <property type="match status" value="1"/>
</dbReference>